<keyword evidence="4" id="KW-1185">Reference proteome</keyword>
<dbReference type="InterPro" id="IPR002104">
    <property type="entry name" value="Integrase_catalytic"/>
</dbReference>
<comment type="caution">
    <text evidence="3">The sequence shown here is derived from an EMBL/GenBank/DDBJ whole genome shotgun (WGS) entry which is preliminary data.</text>
</comment>
<dbReference type="Gene3D" id="1.10.443.10">
    <property type="entry name" value="Intergrase catalytic core"/>
    <property type="match status" value="1"/>
</dbReference>
<protein>
    <recommendedName>
        <fullName evidence="2">Tyr recombinase domain-containing protein</fullName>
    </recommendedName>
</protein>
<evidence type="ECO:0000259" key="2">
    <source>
        <dbReference type="Pfam" id="PF00589"/>
    </source>
</evidence>
<gene>
    <name evidence="3" type="ORF">MMF94_33440</name>
</gene>
<dbReference type="SUPFAM" id="SSF56349">
    <property type="entry name" value="DNA breaking-rejoining enzymes"/>
    <property type="match status" value="1"/>
</dbReference>
<proteinExistence type="predicted"/>
<evidence type="ECO:0000313" key="3">
    <source>
        <dbReference type="EMBL" id="MCH6170633.1"/>
    </source>
</evidence>
<evidence type="ECO:0000313" key="4">
    <source>
        <dbReference type="Proteomes" id="UP001299970"/>
    </source>
</evidence>
<organism evidence="3 4">
    <name type="scientific">Pseudonocardia alaniniphila</name>
    <dbReference type="NCBI Taxonomy" id="75291"/>
    <lineage>
        <taxon>Bacteria</taxon>
        <taxon>Bacillati</taxon>
        <taxon>Actinomycetota</taxon>
        <taxon>Actinomycetes</taxon>
        <taxon>Pseudonocardiales</taxon>
        <taxon>Pseudonocardiaceae</taxon>
        <taxon>Pseudonocardia</taxon>
    </lineage>
</organism>
<dbReference type="Proteomes" id="UP001299970">
    <property type="component" value="Unassembled WGS sequence"/>
</dbReference>
<dbReference type="EMBL" id="JAKXMK010000035">
    <property type="protein sequence ID" value="MCH6170633.1"/>
    <property type="molecule type" value="Genomic_DNA"/>
</dbReference>
<accession>A0ABS9TQI7</accession>
<dbReference type="InterPro" id="IPR011010">
    <property type="entry name" value="DNA_brk_join_enz"/>
</dbReference>
<sequence>MPRRGNFGRATKWPETVVKAGLPAGFHFHDLRHTGNQLAANSGATTRELVHRMGHGSMRAALIYQHASTKRDRRIAQEMATMVERERWTMEGDDHVHEEGTEAS</sequence>
<name>A0ABS9TQI7_9PSEU</name>
<dbReference type="Pfam" id="PF00589">
    <property type="entry name" value="Phage_integrase"/>
    <property type="match status" value="1"/>
</dbReference>
<keyword evidence="1" id="KW-0233">DNA recombination</keyword>
<dbReference type="InterPro" id="IPR013762">
    <property type="entry name" value="Integrase-like_cat_sf"/>
</dbReference>
<evidence type="ECO:0000256" key="1">
    <source>
        <dbReference type="ARBA" id="ARBA00023172"/>
    </source>
</evidence>
<dbReference type="RefSeq" id="WP_241041439.1">
    <property type="nucleotide sequence ID" value="NZ_BAAAJF010000060.1"/>
</dbReference>
<feature type="domain" description="Tyr recombinase" evidence="2">
    <location>
        <begin position="13"/>
        <end position="70"/>
    </location>
</feature>
<reference evidence="3 4" key="1">
    <citation type="submission" date="2022-03" db="EMBL/GenBank/DDBJ databases">
        <title>Pseudonocardia alaer sp. nov., a novel actinomycete isolated from reed forest soil.</title>
        <authorList>
            <person name="Wang L."/>
        </authorList>
    </citation>
    <scope>NUCLEOTIDE SEQUENCE [LARGE SCALE GENOMIC DNA]</scope>
    <source>
        <strain evidence="3 4">Y-16303</strain>
    </source>
</reference>